<feature type="transmembrane region" description="Helical" evidence="1">
    <location>
        <begin position="300"/>
        <end position="319"/>
    </location>
</feature>
<feature type="transmembrane region" description="Helical" evidence="1">
    <location>
        <begin position="465"/>
        <end position="483"/>
    </location>
</feature>
<accession>A0A2W7MCP8</accession>
<keyword evidence="1" id="KW-0812">Transmembrane</keyword>
<evidence type="ECO:0000256" key="1">
    <source>
        <dbReference type="SAM" id="Phobius"/>
    </source>
</evidence>
<feature type="transmembrane region" description="Helical" evidence="1">
    <location>
        <begin position="347"/>
        <end position="370"/>
    </location>
</feature>
<dbReference type="AlphaFoldDB" id="A0A2W7MCP8"/>
<name>A0A2W7MCP8_9BACI</name>
<sequence length="534" mass="58230">MLKQSFKQTGILVRFIVRQDRVRIPIWIISLLLITFSTAISFSGLYENQQERQAIAQTMLNPVMTAMVGPSEGLDNYTNGAMLAHQMLLFTAIAVAIMNILLVAKHTRMEEEDGQVELIQAFPVGRLSNLSATVLVVCGTNVLLAFIIGFGLAALRIESLGLEGSLLYGAALGITGIFFVGITAIFAQLSESSRGTIGFSFAVLILAYLIRAIGDIGNETLSWFSPLGIVLSAEVYVYNYWTPILLVGLLALLLLVIAFFLNSIRDLGAGFLSSKPGKIHASLFLQGPISLALRVQRTGLIAWAIGILVLGASYGSVLGDLESFFKDVDMMDALLTQVDGFSLIEQFIPMLMMVLAMFCTVPALLIVFKLKGEEKKGHTESLLTRAVSRTSVMGSYVIISIVTSVVMLLLAVVGLWSASVAVMDEAIPVRTLLEAALVYLPAMWTMIGVAVLLTGFLPQFTGVTWLYYVYSFIVVYLGALLQLPDWMGKLTPFGHIPQLPVEEMDFMTLSVIVIIAITLIILGFVTYNRRDILG</sequence>
<dbReference type="OrthoDB" id="2014935at2"/>
<feature type="transmembrane region" description="Helical" evidence="1">
    <location>
        <begin position="196"/>
        <end position="214"/>
    </location>
</feature>
<dbReference type="EMBL" id="QKZI01000008">
    <property type="protein sequence ID" value="PZX03012.1"/>
    <property type="molecule type" value="Genomic_DNA"/>
</dbReference>
<proteinExistence type="predicted"/>
<feature type="transmembrane region" description="Helical" evidence="1">
    <location>
        <begin position="166"/>
        <end position="189"/>
    </location>
</feature>
<organism evidence="2 3">
    <name type="scientific">Psychrobacillus insolitus</name>
    <dbReference type="NCBI Taxonomy" id="1461"/>
    <lineage>
        <taxon>Bacteria</taxon>
        <taxon>Bacillati</taxon>
        <taxon>Bacillota</taxon>
        <taxon>Bacilli</taxon>
        <taxon>Bacillales</taxon>
        <taxon>Bacillaceae</taxon>
        <taxon>Psychrobacillus</taxon>
    </lineage>
</organism>
<dbReference type="RefSeq" id="WP_111440610.1">
    <property type="nucleotide sequence ID" value="NZ_QKZI01000008.1"/>
</dbReference>
<gene>
    <name evidence="2" type="ORF">C7437_108109</name>
</gene>
<feature type="transmembrane region" description="Helical" evidence="1">
    <location>
        <begin position="436"/>
        <end position="458"/>
    </location>
</feature>
<feature type="transmembrane region" description="Helical" evidence="1">
    <location>
        <begin position="83"/>
        <end position="104"/>
    </location>
</feature>
<keyword evidence="1" id="KW-0472">Membrane</keyword>
<feature type="transmembrane region" description="Helical" evidence="1">
    <location>
        <begin position="391"/>
        <end position="416"/>
    </location>
</feature>
<evidence type="ECO:0000313" key="2">
    <source>
        <dbReference type="EMBL" id="PZX03012.1"/>
    </source>
</evidence>
<feature type="transmembrane region" description="Helical" evidence="1">
    <location>
        <begin position="506"/>
        <end position="527"/>
    </location>
</feature>
<keyword evidence="1" id="KW-1133">Transmembrane helix</keyword>
<dbReference type="Proteomes" id="UP000248646">
    <property type="component" value="Unassembled WGS sequence"/>
</dbReference>
<keyword evidence="3" id="KW-1185">Reference proteome</keyword>
<feature type="transmembrane region" description="Helical" evidence="1">
    <location>
        <begin position="24"/>
        <end position="46"/>
    </location>
</feature>
<comment type="caution">
    <text evidence="2">The sequence shown here is derived from an EMBL/GenBank/DDBJ whole genome shotgun (WGS) entry which is preliminary data.</text>
</comment>
<evidence type="ECO:0000313" key="3">
    <source>
        <dbReference type="Proteomes" id="UP000248646"/>
    </source>
</evidence>
<protein>
    <submittedName>
        <fullName evidence="2">ABC-2 type transport system permease protein</fullName>
    </submittedName>
</protein>
<reference evidence="2 3" key="1">
    <citation type="submission" date="2018-06" db="EMBL/GenBank/DDBJ databases">
        <title>Genomic Encyclopedia of Type Strains, Phase IV (KMG-IV): sequencing the most valuable type-strain genomes for metagenomic binning, comparative biology and taxonomic classification.</title>
        <authorList>
            <person name="Goeker M."/>
        </authorList>
    </citation>
    <scope>NUCLEOTIDE SEQUENCE [LARGE SCALE GENOMIC DNA]</scope>
    <source>
        <strain evidence="2 3">DSM 5</strain>
    </source>
</reference>
<feature type="transmembrane region" description="Helical" evidence="1">
    <location>
        <begin position="240"/>
        <end position="261"/>
    </location>
</feature>
<feature type="transmembrane region" description="Helical" evidence="1">
    <location>
        <begin position="132"/>
        <end position="154"/>
    </location>
</feature>